<dbReference type="PANTHER" id="PTHR48063:SF101">
    <property type="entry name" value="LRR RECEPTOR-LIKE SERINE_THREONINE-PROTEIN KINASE FLS2"/>
    <property type="match status" value="1"/>
</dbReference>
<dbReference type="InterPro" id="IPR003591">
    <property type="entry name" value="Leu-rich_rpt_typical-subtyp"/>
</dbReference>
<dbReference type="EnsemblPlants" id="PGSC0003DMT400037862">
    <property type="protein sequence ID" value="PGSC0003DMT400037862"/>
    <property type="gene ID" value="PGSC0003DMG401014605"/>
</dbReference>
<dbReference type="GeneID" id="107063209"/>
<dbReference type="GO" id="GO:0005886">
    <property type="term" value="C:plasma membrane"/>
    <property type="evidence" value="ECO:0007669"/>
    <property type="project" value="UniProtKB-SubCell"/>
</dbReference>
<evidence type="ECO:0000256" key="8">
    <source>
        <dbReference type="ARBA" id="ARBA00022989"/>
    </source>
</evidence>
<dbReference type="STRING" id="4113.M1B610"/>
<keyword evidence="8" id="KW-1133">Transmembrane helix</keyword>
<dbReference type="Pfam" id="PF08263">
    <property type="entry name" value="LRRNT_2"/>
    <property type="match status" value="1"/>
</dbReference>
<dbReference type="PRINTS" id="PR00019">
    <property type="entry name" value="LEURICHRPT"/>
</dbReference>
<organism evidence="14 15">
    <name type="scientific">Solanum tuberosum</name>
    <name type="common">Potato</name>
    <dbReference type="NCBI Taxonomy" id="4113"/>
    <lineage>
        <taxon>Eukaryota</taxon>
        <taxon>Viridiplantae</taxon>
        <taxon>Streptophyta</taxon>
        <taxon>Embryophyta</taxon>
        <taxon>Tracheophyta</taxon>
        <taxon>Spermatophyta</taxon>
        <taxon>Magnoliopsida</taxon>
        <taxon>eudicotyledons</taxon>
        <taxon>Gunneridae</taxon>
        <taxon>Pentapetalae</taxon>
        <taxon>asterids</taxon>
        <taxon>lamiids</taxon>
        <taxon>Solanales</taxon>
        <taxon>Solanaceae</taxon>
        <taxon>Solanoideae</taxon>
        <taxon>Solaneae</taxon>
        <taxon>Solanum</taxon>
    </lineage>
</organism>
<accession>M1B610</accession>
<dbReference type="FunFam" id="3.80.10.10:FF:000041">
    <property type="entry name" value="LRR receptor-like serine/threonine-protein kinase ERECTA"/>
    <property type="match status" value="1"/>
</dbReference>
<evidence type="ECO:0000256" key="10">
    <source>
        <dbReference type="ARBA" id="ARBA00023180"/>
    </source>
</evidence>
<feature type="signal peptide" evidence="11">
    <location>
        <begin position="1"/>
        <end position="24"/>
    </location>
</feature>
<reference evidence="14" key="2">
    <citation type="submission" date="2015-06" db="UniProtKB">
        <authorList>
            <consortium name="EnsemblPlants"/>
        </authorList>
    </citation>
    <scope>IDENTIFICATION</scope>
    <source>
        <strain evidence="14">DM1-3 516 R44</strain>
    </source>
</reference>
<dbReference type="Pfam" id="PF23598">
    <property type="entry name" value="LRR_14"/>
    <property type="match status" value="1"/>
</dbReference>
<dbReference type="OMA" id="THISYDV"/>
<dbReference type="KEGG" id="sot:107063209"/>
<protein>
    <submittedName>
        <fullName evidence="14">EIX receptor 1</fullName>
    </submittedName>
</protein>
<evidence type="ECO:0000259" key="12">
    <source>
        <dbReference type="Pfam" id="PF08263"/>
    </source>
</evidence>
<keyword evidence="3" id="KW-1003">Cell membrane</keyword>
<dbReference type="InterPro" id="IPR046956">
    <property type="entry name" value="RLP23-like"/>
</dbReference>
<dbReference type="Proteomes" id="UP000011115">
    <property type="component" value="Unassembled WGS sequence"/>
</dbReference>
<evidence type="ECO:0000256" key="4">
    <source>
        <dbReference type="ARBA" id="ARBA00022614"/>
    </source>
</evidence>
<feature type="chain" id="PRO_5004013233" evidence="11">
    <location>
        <begin position="25"/>
        <end position="311"/>
    </location>
</feature>
<comment type="subcellular location">
    <subcellularLocation>
        <location evidence="1">Cell membrane</location>
        <topology evidence="1">Single-pass type I membrane protein</topology>
    </subcellularLocation>
</comment>
<dbReference type="HOGENOM" id="CLU_000288_18_13_1"/>
<evidence type="ECO:0000256" key="1">
    <source>
        <dbReference type="ARBA" id="ARBA00004251"/>
    </source>
</evidence>
<dbReference type="AlphaFoldDB" id="M1B610"/>
<evidence type="ECO:0000313" key="15">
    <source>
        <dbReference type="Proteomes" id="UP000011115"/>
    </source>
</evidence>
<keyword evidence="4" id="KW-0433">Leucine-rich repeat</keyword>
<sequence>MKINRFLQFIIAFSMFIGLETSWGKTLCIEKERQALVQFKQGVIDEYDILSSWGREEEKQECCRWNGVKCSNKTGHVVMVDIHYTPQPFLDVDQHLKGNITPSLLELQHLNYLDLSNNDFGTSRIPDFIGSFPRLEYLKLQGANLSGEIPYSFSNLTHLKILDLSSNQITGLFPNLTMFSALRELYLSNNKFKGRLPQSIEQLSKLEILRINSNSFEGPITESHLSNLSNLKELDLSYNSFSLQLRPDWIPPFELQVIGLSHCEMGHRFPQWLRTQKTYSYLDISFVGISDIAPNWFWDLSPEMIDVLQHF</sequence>
<dbReference type="InParanoid" id="M1B610"/>
<evidence type="ECO:0000256" key="3">
    <source>
        <dbReference type="ARBA" id="ARBA00022475"/>
    </source>
</evidence>
<comment type="similarity">
    <text evidence="2">Belongs to the RLP family.</text>
</comment>
<reference evidence="15" key="1">
    <citation type="journal article" date="2011" name="Nature">
        <title>Genome sequence and analysis of the tuber crop potato.</title>
        <authorList>
            <consortium name="The Potato Genome Sequencing Consortium"/>
        </authorList>
    </citation>
    <scope>NUCLEOTIDE SEQUENCE [LARGE SCALE GENOMIC DNA]</scope>
    <source>
        <strain evidence="15">cv. DM1-3 516 R44</strain>
    </source>
</reference>
<dbReference type="SMART" id="SM00369">
    <property type="entry name" value="LRR_TYP"/>
    <property type="match status" value="4"/>
</dbReference>
<dbReference type="InterPro" id="IPR001611">
    <property type="entry name" value="Leu-rich_rpt"/>
</dbReference>
<dbReference type="InterPro" id="IPR055414">
    <property type="entry name" value="LRR_R13L4/SHOC2-like"/>
</dbReference>
<dbReference type="OrthoDB" id="1295147at2759"/>
<dbReference type="InterPro" id="IPR032675">
    <property type="entry name" value="LRR_dom_sf"/>
</dbReference>
<dbReference type="eggNOG" id="KOG0619">
    <property type="taxonomic scope" value="Eukaryota"/>
</dbReference>
<dbReference type="PaxDb" id="4113-PGSC0003DMT400037862"/>
<dbReference type="SUPFAM" id="SSF52058">
    <property type="entry name" value="L domain-like"/>
    <property type="match status" value="1"/>
</dbReference>
<evidence type="ECO:0000256" key="2">
    <source>
        <dbReference type="ARBA" id="ARBA00009592"/>
    </source>
</evidence>
<feature type="domain" description="Disease resistance R13L4/SHOC-2-like LRR" evidence="13">
    <location>
        <begin position="102"/>
        <end position="285"/>
    </location>
</feature>
<keyword evidence="5" id="KW-0812">Transmembrane</keyword>
<evidence type="ECO:0000256" key="9">
    <source>
        <dbReference type="ARBA" id="ARBA00023136"/>
    </source>
</evidence>
<evidence type="ECO:0000256" key="7">
    <source>
        <dbReference type="ARBA" id="ARBA00022737"/>
    </source>
</evidence>
<dbReference type="PANTHER" id="PTHR48063">
    <property type="entry name" value="LRR RECEPTOR-LIKE KINASE"/>
    <property type="match status" value="1"/>
</dbReference>
<proteinExistence type="inferred from homology"/>
<dbReference type="ExpressionAtlas" id="M1B610">
    <property type="expression patterns" value="baseline and differential"/>
</dbReference>
<dbReference type="PROSITE" id="PS51450">
    <property type="entry name" value="LRR"/>
    <property type="match status" value="1"/>
</dbReference>
<dbReference type="RefSeq" id="XP_015170274.1">
    <property type="nucleotide sequence ID" value="XM_015314788.1"/>
</dbReference>
<gene>
    <name evidence="14" type="primary">LOC107063209</name>
</gene>
<dbReference type="Gramene" id="PGSC0003DMT400037862">
    <property type="protein sequence ID" value="PGSC0003DMT400037862"/>
    <property type="gene ID" value="PGSC0003DMG401014605"/>
</dbReference>
<keyword evidence="15" id="KW-1185">Reference proteome</keyword>
<evidence type="ECO:0000259" key="13">
    <source>
        <dbReference type="Pfam" id="PF23598"/>
    </source>
</evidence>
<evidence type="ECO:0000256" key="6">
    <source>
        <dbReference type="ARBA" id="ARBA00022729"/>
    </source>
</evidence>
<evidence type="ECO:0000256" key="5">
    <source>
        <dbReference type="ARBA" id="ARBA00022692"/>
    </source>
</evidence>
<dbReference type="InterPro" id="IPR013210">
    <property type="entry name" value="LRR_N_plant-typ"/>
</dbReference>
<keyword evidence="9" id="KW-0472">Membrane</keyword>
<evidence type="ECO:0000313" key="14">
    <source>
        <dbReference type="EnsemblPlants" id="PGSC0003DMT400037862"/>
    </source>
</evidence>
<keyword evidence="10" id="KW-0325">Glycoprotein</keyword>
<dbReference type="Gene3D" id="3.80.10.10">
    <property type="entry name" value="Ribonuclease Inhibitor"/>
    <property type="match status" value="2"/>
</dbReference>
<feature type="domain" description="Leucine-rich repeat-containing N-terminal plant-type" evidence="12">
    <location>
        <begin position="31"/>
        <end position="71"/>
    </location>
</feature>
<dbReference type="GO" id="GO:0050832">
    <property type="term" value="P:defense response to fungus"/>
    <property type="evidence" value="ECO:0007669"/>
    <property type="project" value="UniProtKB-ARBA"/>
</dbReference>
<keyword evidence="7" id="KW-0677">Repeat</keyword>
<keyword evidence="6 11" id="KW-0732">Signal</keyword>
<name>M1B610_SOLTU</name>
<evidence type="ECO:0000256" key="11">
    <source>
        <dbReference type="SAM" id="SignalP"/>
    </source>
</evidence>